<dbReference type="PANTHER" id="PTHR43615">
    <property type="entry name" value="PHOSPHOENOLPYRUVATE SYNTHASE-RELATED"/>
    <property type="match status" value="1"/>
</dbReference>
<dbReference type="Pfam" id="PF00391">
    <property type="entry name" value="PEP-utilizers"/>
    <property type="match status" value="1"/>
</dbReference>
<gene>
    <name evidence="4" type="ORF">ACFO8L_09050</name>
</gene>
<dbReference type="RefSeq" id="WP_262846870.1">
    <property type="nucleotide sequence ID" value="NZ_JANZYP010000053.1"/>
</dbReference>
<reference evidence="5" key="1">
    <citation type="journal article" date="2019" name="Int. J. Syst. Evol. Microbiol.">
        <title>The Global Catalogue of Microorganisms (GCM) 10K type strain sequencing project: providing services to taxonomists for standard genome sequencing and annotation.</title>
        <authorList>
            <consortium name="The Broad Institute Genomics Platform"/>
            <consortium name="The Broad Institute Genome Sequencing Center for Infectious Disease"/>
            <person name="Wu L."/>
            <person name="Ma J."/>
        </authorList>
    </citation>
    <scope>NUCLEOTIDE SEQUENCE [LARGE SCALE GENOMIC DNA]</scope>
    <source>
        <strain evidence="5">CCUG 49560</strain>
    </source>
</reference>
<evidence type="ECO:0000259" key="3">
    <source>
        <dbReference type="Pfam" id="PF01326"/>
    </source>
</evidence>
<protein>
    <submittedName>
        <fullName evidence="4">PEP/pyruvate-binding domain-containing protein</fullName>
    </submittedName>
</protein>
<evidence type="ECO:0000256" key="1">
    <source>
        <dbReference type="SAM" id="MobiDB-lite"/>
    </source>
</evidence>
<dbReference type="InterPro" id="IPR002192">
    <property type="entry name" value="PPDK_AMP/ATP-bd"/>
</dbReference>
<comment type="caution">
    <text evidence="4">The sequence shown here is derived from an EMBL/GenBank/DDBJ whole genome shotgun (WGS) entry which is preliminary data.</text>
</comment>
<dbReference type="Gene3D" id="3.50.30.10">
    <property type="entry name" value="Phosphohistidine domain"/>
    <property type="match status" value="1"/>
</dbReference>
<dbReference type="Gene3D" id="3.30.470.20">
    <property type="entry name" value="ATP-grasp fold, B domain"/>
    <property type="match status" value="1"/>
</dbReference>
<dbReference type="SUPFAM" id="SSF56059">
    <property type="entry name" value="Glutathione synthetase ATP-binding domain-like"/>
    <property type="match status" value="1"/>
</dbReference>
<dbReference type="InterPro" id="IPR008279">
    <property type="entry name" value="PEP-util_enz_mobile_dom"/>
</dbReference>
<dbReference type="Gene3D" id="3.30.1490.20">
    <property type="entry name" value="ATP-grasp fold, A domain"/>
    <property type="match status" value="1"/>
</dbReference>
<dbReference type="Pfam" id="PF01326">
    <property type="entry name" value="PPDK_N"/>
    <property type="match status" value="1"/>
</dbReference>
<feature type="compositionally biased region" description="Polar residues" evidence="1">
    <location>
        <begin position="782"/>
        <end position="791"/>
    </location>
</feature>
<dbReference type="InterPro" id="IPR051549">
    <property type="entry name" value="PEP_Utilizing_Enz"/>
</dbReference>
<dbReference type="SUPFAM" id="SSF52009">
    <property type="entry name" value="Phosphohistidine domain"/>
    <property type="match status" value="1"/>
</dbReference>
<evidence type="ECO:0000313" key="5">
    <source>
        <dbReference type="Proteomes" id="UP001595891"/>
    </source>
</evidence>
<dbReference type="InterPro" id="IPR036637">
    <property type="entry name" value="Phosphohistidine_dom_sf"/>
</dbReference>
<dbReference type="PANTHER" id="PTHR43615:SF1">
    <property type="entry name" value="PPDK_N DOMAIN-CONTAINING PROTEIN"/>
    <property type="match status" value="1"/>
</dbReference>
<feature type="region of interest" description="Disordered" evidence="1">
    <location>
        <begin position="533"/>
        <end position="566"/>
    </location>
</feature>
<accession>A0ABV9EA63</accession>
<organism evidence="4 5">
    <name type="scientific">Sphaerisporangium corydalis</name>
    <dbReference type="NCBI Taxonomy" id="1441875"/>
    <lineage>
        <taxon>Bacteria</taxon>
        <taxon>Bacillati</taxon>
        <taxon>Actinomycetota</taxon>
        <taxon>Actinomycetes</taxon>
        <taxon>Streptosporangiales</taxon>
        <taxon>Streptosporangiaceae</taxon>
        <taxon>Sphaerisporangium</taxon>
    </lineage>
</organism>
<evidence type="ECO:0000313" key="4">
    <source>
        <dbReference type="EMBL" id="MFC4586218.1"/>
    </source>
</evidence>
<feature type="domain" description="PEP-utilising enzyme mobile" evidence="2">
    <location>
        <begin position="882"/>
        <end position="950"/>
    </location>
</feature>
<feature type="region of interest" description="Disordered" evidence="1">
    <location>
        <begin position="729"/>
        <end position="795"/>
    </location>
</feature>
<sequence>MSDLPLVLPLGDGRADLAAAGGKGASLARMAAAGLPVPPGFHITTAAYDDFVTTGDLRDRVVAAVPARPVAGDDATGAYDEAAGTIQALFASHDLPEPTVKAIREAYSALGEPAVAVRSSATAEDLPGLSFAGQQDTYLNIQGEAALLDAVRRCWASLWGARAMAYRARNGIAADEVTTAVVVQELVPADAAGVLFTANPVTGAMDQMIVNAAWGLGEAVVGGQVTADTIVAARPGGAILEQRISEKTVMTVRTDGGTAEVPVPEARRALPVLDAGRVTALVRLGERVEALYGAPMDVEWALHDGALFVLQARPITTAPPEEWNDSLAGDYLWSNGNLGEAIPDVMTPSTYSFVQIFMSGAMRTSSLAEFRAYGIVGGRFYMNLSLAATIATAFGMGGKFNRAIEPVFGKIPPGMEIPLIPLSRWRMFRAILPAAIALKREVRANTPKLPAFFAAAPGRCERLRERIQATSTAAGLAELWHAEAGPYLLECSHMLEAATRQDGKALTVYRDQIVKLAGDSDAAALFTGLQARSAGSPAGSNGSQAGADGAGTGSDEAWAGSDGAGAGDDGAGGGGLASLGLLLGLERLSRGEIDRETFARRWGHRGPSEFEVSIARPGEDPEWIDRQLAGLREAEHDVGSLLARQEETRAAAWKRFTERHPAKVTADTRRKIARMTKALRDREVARSEVVRAFWAMRTFVQRAGQLTGHGDDLFFLPITELLTLLTTTPAPTTAGTASSGPPPTTTTGSTDEPSTSPPTISTAGSGHAPMITSDPADGAPTSLPTTLSTAGSGHAPASLGVVRARRATYERYRALPPYPSLILGRFDPVRWAADPDRRGDVYDERAAAVPASDTVRGFAGAAGVVEGRVRVITSVDQSALLRPGEILVTTVTNVGWTPLFPRAAAVVTDVGAPLSHAAIVARELGIPAVVGCGNATARLHTGDLVRVDGGLGTVELLHPTT</sequence>
<evidence type="ECO:0000259" key="2">
    <source>
        <dbReference type="Pfam" id="PF00391"/>
    </source>
</evidence>
<name>A0ABV9EA63_9ACTN</name>
<dbReference type="EMBL" id="JBHSFN010000004">
    <property type="protein sequence ID" value="MFC4586218.1"/>
    <property type="molecule type" value="Genomic_DNA"/>
</dbReference>
<feature type="domain" description="Pyruvate phosphate dikinase AMP/ATP-binding" evidence="3">
    <location>
        <begin position="19"/>
        <end position="320"/>
    </location>
</feature>
<feature type="compositionally biased region" description="Low complexity" evidence="1">
    <location>
        <begin position="729"/>
        <end position="766"/>
    </location>
</feature>
<dbReference type="InterPro" id="IPR013815">
    <property type="entry name" value="ATP_grasp_subdomain_1"/>
</dbReference>
<keyword evidence="5" id="KW-1185">Reference proteome</keyword>
<dbReference type="Proteomes" id="UP001595891">
    <property type="component" value="Unassembled WGS sequence"/>
</dbReference>
<proteinExistence type="predicted"/>